<evidence type="ECO:0000313" key="8">
    <source>
        <dbReference type="Proteomes" id="UP000094236"/>
    </source>
</evidence>
<dbReference type="SUPFAM" id="SSF57716">
    <property type="entry name" value="Glucocorticoid receptor-like (DNA-binding domain)"/>
    <property type="match status" value="1"/>
</dbReference>
<organism evidence="7 8">
    <name type="scientific">Pachysolen tannophilus NRRL Y-2460</name>
    <dbReference type="NCBI Taxonomy" id="669874"/>
    <lineage>
        <taxon>Eukaryota</taxon>
        <taxon>Fungi</taxon>
        <taxon>Dikarya</taxon>
        <taxon>Ascomycota</taxon>
        <taxon>Saccharomycotina</taxon>
        <taxon>Pichiomycetes</taxon>
        <taxon>Pachysolenaceae</taxon>
        <taxon>Pachysolen</taxon>
    </lineage>
</organism>
<dbReference type="InterPro" id="IPR000679">
    <property type="entry name" value="Znf_GATA"/>
</dbReference>
<dbReference type="PANTHER" id="PTHR47255">
    <property type="entry name" value="GATA TRANSCRIPTION FACTOR 22-RELATED"/>
    <property type="match status" value="1"/>
</dbReference>
<keyword evidence="2 4" id="KW-0863">Zinc-finger</keyword>
<feature type="compositionally biased region" description="Low complexity" evidence="5">
    <location>
        <begin position="202"/>
        <end position="215"/>
    </location>
</feature>
<dbReference type="STRING" id="669874.A0A1E4TNA9"/>
<feature type="compositionally biased region" description="Basic residues" evidence="5">
    <location>
        <begin position="384"/>
        <end position="394"/>
    </location>
</feature>
<dbReference type="Proteomes" id="UP000094236">
    <property type="component" value="Unassembled WGS sequence"/>
</dbReference>
<feature type="region of interest" description="Disordered" evidence="5">
    <location>
        <begin position="197"/>
        <end position="226"/>
    </location>
</feature>
<dbReference type="Pfam" id="PF00320">
    <property type="entry name" value="GATA"/>
    <property type="match status" value="1"/>
</dbReference>
<feature type="compositionally biased region" description="Pro residues" evidence="5">
    <location>
        <begin position="156"/>
        <end position="171"/>
    </location>
</feature>
<dbReference type="AlphaFoldDB" id="A0A1E4TNA9"/>
<name>A0A1E4TNA9_PACTA</name>
<evidence type="ECO:0000259" key="6">
    <source>
        <dbReference type="PROSITE" id="PS50114"/>
    </source>
</evidence>
<dbReference type="PANTHER" id="PTHR47255:SF4">
    <property type="entry name" value="GATA ZINC FINGER DOMAIN-CONTAINING PROTEIN 12"/>
    <property type="match status" value="1"/>
</dbReference>
<feature type="compositionally biased region" description="Low complexity" evidence="5">
    <location>
        <begin position="128"/>
        <end position="155"/>
    </location>
</feature>
<dbReference type="PROSITE" id="PS50114">
    <property type="entry name" value="GATA_ZN_FINGER_2"/>
    <property type="match status" value="1"/>
</dbReference>
<feature type="domain" description="GATA-type" evidence="6">
    <location>
        <begin position="485"/>
        <end position="520"/>
    </location>
</feature>
<evidence type="ECO:0000256" key="2">
    <source>
        <dbReference type="ARBA" id="ARBA00022771"/>
    </source>
</evidence>
<dbReference type="PROSITE" id="PS00344">
    <property type="entry name" value="GATA_ZN_FINGER_1"/>
    <property type="match status" value="1"/>
</dbReference>
<dbReference type="GO" id="GO:0043565">
    <property type="term" value="F:sequence-specific DNA binding"/>
    <property type="evidence" value="ECO:0007669"/>
    <property type="project" value="InterPro"/>
</dbReference>
<dbReference type="GO" id="GO:0006355">
    <property type="term" value="P:regulation of DNA-templated transcription"/>
    <property type="evidence" value="ECO:0007669"/>
    <property type="project" value="InterPro"/>
</dbReference>
<keyword evidence="3" id="KW-0862">Zinc</keyword>
<protein>
    <recommendedName>
        <fullName evidence="6">GATA-type domain-containing protein</fullName>
    </recommendedName>
</protein>
<keyword evidence="1" id="KW-0479">Metal-binding</keyword>
<feature type="compositionally biased region" description="Low complexity" evidence="5">
    <location>
        <begin position="422"/>
        <end position="466"/>
    </location>
</feature>
<proteinExistence type="predicted"/>
<evidence type="ECO:0000256" key="1">
    <source>
        <dbReference type="ARBA" id="ARBA00022723"/>
    </source>
</evidence>
<evidence type="ECO:0000256" key="3">
    <source>
        <dbReference type="ARBA" id="ARBA00022833"/>
    </source>
</evidence>
<dbReference type="Gene3D" id="3.30.50.10">
    <property type="entry name" value="Erythroid Transcription Factor GATA-1, subunit A"/>
    <property type="match status" value="1"/>
</dbReference>
<evidence type="ECO:0000313" key="7">
    <source>
        <dbReference type="EMBL" id="ODV93256.1"/>
    </source>
</evidence>
<feature type="region of interest" description="Disordered" evidence="5">
    <location>
        <begin position="1"/>
        <end position="93"/>
    </location>
</feature>
<reference evidence="8" key="1">
    <citation type="submission" date="2016-05" db="EMBL/GenBank/DDBJ databases">
        <title>Comparative genomics of biotechnologically important yeasts.</title>
        <authorList>
            <consortium name="DOE Joint Genome Institute"/>
            <person name="Riley R."/>
            <person name="Haridas S."/>
            <person name="Wolfe K.H."/>
            <person name="Lopes M.R."/>
            <person name="Hittinger C.T."/>
            <person name="Goker M."/>
            <person name="Salamov A."/>
            <person name="Wisecaver J."/>
            <person name="Long T.M."/>
            <person name="Aerts A.L."/>
            <person name="Barry K."/>
            <person name="Choi C."/>
            <person name="Clum A."/>
            <person name="Coughlan A.Y."/>
            <person name="Deshpande S."/>
            <person name="Douglass A.P."/>
            <person name="Hanson S.J."/>
            <person name="Klenk H.-P."/>
            <person name="Labutti K."/>
            <person name="Lapidus A."/>
            <person name="Lindquist E."/>
            <person name="Lipzen A."/>
            <person name="Meier-Kolthoff J.P."/>
            <person name="Ohm R.A."/>
            <person name="Otillar R.P."/>
            <person name="Pangilinan J."/>
            <person name="Peng Y."/>
            <person name="Rokas A."/>
            <person name="Rosa C.A."/>
            <person name="Scheuner C."/>
            <person name="Sibirny A.A."/>
            <person name="Slot J.C."/>
            <person name="Stielow J.B."/>
            <person name="Sun H."/>
            <person name="Kurtzman C.P."/>
            <person name="Blackwell M."/>
            <person name="Grigoriev I.V."/>
            <person name="Jeffries T.W."/>
        </authorList>
    </citation>
    <scope>NUCLEOTIDE SEQUENCE [LARGE SCALE GENOMIC DNA]</scope>
    <source>
        <strain evidence="8">NRRL Y-2460</strain>
    </source>
</reference>
<dbReference type="InterPro" id="IPR052138">
    <property type="entry name" value="GATA_ZnFinger_Domain"/>
</dbReference>
<dbReference type="InterPro" id="IPR013088">
    <property type="entry name" value="Znf_NHR/GATA"/>
</dbReference>
<dbReference type="SMART" id="SM00401">
    <property type="entry name" value="ZnF_GATA"/>
    <property type="match status" value="1"/>
</dbReference>
<dbReference type="GO" id="GO:0008270">
    <property type="term" value="F:zinc ion binding"/>
    <property type="evidence" value="ECO:0007669"/>
    <property type="project" value="UniProtKB-KW"/>
</dbReference>
<feature type="region of interest" description="Disordered" evidence="5">
    <location>
        <begin position="118"/>
        <end position="176"/>
    </location>
</feature>
<evidence type="ECO:0000256" key="5">
    <source>
        <dbReference type="SAM" id="MobiDB-lite"/>
    </source>
</evidence>
<dbReference type="EMBL" id="KV454018">
    <property type="protein sequence ID" value="ODV93256.1"/>
    <property type="molecule type" value="Genomic_DNA"/>
</dbReference>
<accession>A0A1E4TNA9</accession>
<keyword evidence="8" id="KW-1185">Reference proteome</keyword>
<feature type="region of interest" description="Disordered" evidence="5">
    <location>
        <begin position="378"/>
        <end position="466"/>
    </location>
</feature>
<evidence type="ECO:0000256" key="4">
    <source>
        <dbReference type="PROSITE-ProRule" id="PRU00094"/>
    </source>
</evidence>
<feature type="compositionally biased region" description="Polar residues" evidence="5">
    <location>
        <begin position="62"/>
        <end position="81"/>
    </location>
</feature>
<gene>
    <name evidence="7" type="ORF">PACTADRAFT_35886</name>
</gene>
<dbReference type="OrthoDB" id="2162994at2759"/>
<dbReference type="CDD" id="cd00202">
    <property type="entry name" value="ZnF_GATA"/>
    <property type="match status" value="1"/>
</dbReference>
<sequence length="556" mass="61519">MMAQGNQQKRDHPKHTKLPSFTELTASFDAFKFNPRTEPPKTGDESEGDYDVSPLKIESSERSLSSGPASTVGSSYGSNSYFPPPPSSEVPQFHSTTPFLAAHRHSISVGSNMHDSRFLNYTFPPRPSVQQQHQQHPSRQLLPVSHQNHQQQYQQPLPPPPPPHYGPPHPNVVPHHHRLSIANRPPSFSTESINTVETMKRSQSLSNNSLASISSPNKRPPASGNYTVLPRHSRQVSTPSNGSLNALAQVSSSMVAKGNNNDANHTSLLHDIENFIYSTETLANVVNEIKNDLIRHIAGNTELLNTPESELIRLLFHYSKDNTNLLQGSKILKESLKNFLWNIPMDVLENCIGYSEKAASVLHEWRIMRIEEDRKIQLREQNKSKAKAPQKRRKSSEENYTKRKRDSINLKVNPTMGEALLSVSGPGTSSSTSARTSTSTNTSVNTGTNTGTNAGTNTGSGTSSNTLRHEIEPPLAGGLNEDLSPKKKLVCLQCDETDTPEWRRGPYGSRTLCNACGLFHSKLVKKMGVRAAAELMLERRRAGQGTDRKVPSEDEE</sequence>